<feature type="region of interest" description="Disordered" evidence="1">
    <location>
        <begin position="258"/>
        <end position="278"/>
    </location>
</feature>
<dbReference type="PANTHER" id="PTHR45762">
    <property type="entry name" value="ZINC FINGER RNA-BINDING PROTEIN"/>
    <property type="match status" value="1"/>
</dbReference>
<sequence length="649" mass="73076">MSSSSEDDAIQDQDIQDQDIQDQDIQDDDIQDIQDDAIQDIQDDAIQDIQDDAIQDDAMQDDTILEGAKLEGAKLEGAKSESEKKIYYCEVCKVPCMSSISLQSHFRGLKHKKREKALNAHRAAPVPAPAPIIYETSRPVKRPLTKNIRCLKDFMNDSKREEPLVGLEYVVEIRFEGRKEPHYECKLCEFNTEMAPMIEHLSGYKHRRAYISKEFPDKMKKDTPNAKEDKVSFLRRMSREIEKTEGLKMYKIEGYARPSKTSASSSKKKSRWDDYKPENDPIRKERALKYLETFQITTDKDATLVVRITQDLTEALKTFCKKKAAIDYTSSLRPLMSISQDEFAEGKDTPKQHKPYGNYQGGNKWNQDFLSQRPEQAPPAFQDAANASHSPASLYNSQTGDRSSWFGLRPNHSAAMSALSNSIVQTGGFATGINEWMKQFNQSASLPFQSTSVSQTSSYLECSGSGYSAEYKPSDSPGNTITMPENRMGCSADGTDWRRQAAFTDARHVPDSFSVAYPLPRGYSANYPLQGFPSSYSGEPVNANPLSAGSHWPQEPRCQNSSFRSDPGSYPSSSSGSSYRPYHQQGREPENAFGENTGGLTPSILSRLRGKDIPTMTMMLKQLAPYYPSLQRIDIQRFVKELTGTREMN</sequence>
<feature type="compositionally biased region" description="Polar residues" evidence="1">
    <location>
        <begin position="385"/>
        <end position="396"/>
    </location>
</feature>
<dbReference type="AlphaFoldDB" id="A0A8D0HBC2"/>
<dbReference type="GO" id="GO:0071011">
    <property type="term" value="C:precatalytic spliceosome"/>
    <property type="evidence" value="ECO:0007669"/>
    <property type="project" value="TreeGrafter"/>
</dbReference>
<protein>
    <recommendedName>
        <fullName evidence="2">C2H2-type domain-containing protein</fullName>
    </recommendedName>
</protein>
<feature type="compositionally biased region" description="Low complexity" evidence="1">
    <location>
        <begin position="561"/>
        <end position="582"/>
    </location>
</feature>
<reference evidence="3" key="1">
    <citation type="submission" date="2025-08" db="UniProtKB">
        <authorList>
            <consortium name="Ensembl"/>
        </authorList>
    </citation>
    <scope>IDENTIFICATION</scope>
</reference>
<evidence type="ECO:0000313" key="3">
    <source>
        <dbReference type="Ensembl" id="ENSSPUP00000017296.1"/>
    </source>
</evidence>
<feature type="domain" description="C2H2-type" evidence="2">
    <location>
        <begin position="89"/>
        <end position="111"/>
    </location>
</feature>
<dbReference type="InterPro" id="IPR013087">
    <property type="entry name" value="Znf_C2H2_type"/>
</dbReference>
<evidence type="ECO:0000259" key="2">
    <source>
        <dbReference type="PROSITE" id="PS00028"/>
    </source>
</evidence>
<dbReference type="GeneTree" id="ENSGT01030000234977"/>
<feature type="compositionally biased region" description="Polar residues" evidence="1">
    <location>
        <begin position="361"/>
        <end position="374"/>
    </location>
</feature>
<feature type="region of interest" description="Disordered" evidence="1">
    <location>
        <begin position="545"/>
        <end position="605"/>
    </location>
</feature>
<dbReference type="GO" id="GO:0003725">
    <property type="term" value="F:double-stranded RNA binding"/>
    <property type="evidence" value="ECO:0007669"/>
    <property type="project" value="TreeGrafter"/>
</dbReference>
<dbReference type="InterPro" id="IPR003604">
    <property type="entry name" value="Matrin/U1-like-C_Znf_C2H2"/>
</dbReference>
<evidence type="ECO:0000313" key="4">
    <source>
        <dbReference type="Proteomes" id="UP000694392"/>
    </source>
</evidence>
<keyword evidence="4" id="KW-1185">Reference proteome</keyword>
<evidence type="ECO:0000256" key="1">
    <source>
        <dbReference type="SAM" id="MobiDB-lite"/>
    </source>
</evidence>
<dbReference type="Pfam" id="PF12874">
    <property type="entry name" value="zf-met"/>
    <property type="match status" value="1"/>
</dbReference>
<dbReference type="OMA" id="VPMKYRV"/>
<feature type="region of interest" description="Disordered" evidence="1">
    <location>
        <begin position="343"/>
        <end position="396"/>
    </location>
</feature>
<dbReference type="Gene3D" id="3.30.160.60">
    <property type="entry name" value="Classic Zinc Finger"/>
    <property type="match status" value="1"/>
</dbReference>
<dbReference type="Proteomes" id="UP000694392">
    <property type="component" value="Unplaced"/>
</dbReference>
<dbReference type="PANTHER" id="PTHR45762:SF10">
    <property type="entry name" value="C2H2-TYPE DOMAIN-CONTAINING PROTEIN"/>
    <property type="match status" value="1"/>
</dbReference>
<dbReference type="GO" id="GO:0008270">
    <property type="term" value="F:zinc ion binding"/>
    <property type="evidence" value="ECO:0007669"/>
    <property type="project" value="InterPro"/>
</dbReference>
<proteinExistence type="predicted"/>
<feature type="region of interest" description="Disordered" evidence="1">
    <location>
        <begin position="1"/>
        <end position="38"/>
    </location>
</feature>
<name>A0A8D0HBC2_SPHPU</name>
<dbReference type="PROSITE" id="PS00028">
    <property type="entry name" value="ZINC_FINGER_C2H2_1"/>
    <property type="match status" value="1"/>
</dbReference>
<dbReference type="InterPro" id="IPR036236">
    <property type="entry name" value="Znf_C2H2_sf"/>
</dbReference>
<dbReference type="SMART" id="SM00451">
    <property type="entry name" value="ZnF_U1"/>
    <property type="match status" value="2"/>
</dbReference>
<accession>A0A8D0HBC2</accession>
<dbReference type="GO" id="GO:0003727">
    <property type="term" value="F:single-stranded RNA binding"/>
    <property type="evidence" value="ECO:0007669"/>
    <property type="project" value="TreeGrafter"/>
</dbReference>
<organism evidence="3 4">
    <name type="scientific">Sphenodon punctatus</name>
    <name type="common">Tuatara</name>
    <name type="synonym">Hatteria punctata</name>
    <dbReference type="NCBI Taxonomy" id="8508"/>
    <lineage>
        <taxon>Eukaryota</taxon>
        <taxon>Metazoa</taxon>
        <taxon>Chordata</taxon>
        <taxon>Craniata</taxon>
        <taxon>Vertebrata</taxon>
        <taxon>Euteleostomi</taxon>
        <taxon>Lepidosauria</taxon>
        <taxon>Sphenodontia</taxon>
        <taxon>Sphenodontidae</taxon>
        <taxon>Sphenodon</taxon>
    </lineage>
</organism>
<reference evidence="3" key="2">
    <citation type="submission" date="2025-09" db="UniProtKB">
        <authorList>
            <consortium name="Ensembl"/>
        </authorList>
    </citation>
    <scope>IDENTIFICATION</scope>
</reference>
<dbReference type="Ensembl" id="ENSSPUT00000018425.1">
    <property type="protein sequence ID" value="ENSSPUP00000017296.1"/>
    <property type="gene ID" value="ENSSPUG00000013381.1"/>
</dbReference>
<dbReference type="SUPFAM" id="SSF57667">
    <property type="entry name" value="beta-beta-alpha zinc fingers"/>
    <property type="match status" value="1"/>
</dbReference>